<proteinExistence type="predicted"/>
<name>A0ABN9CMB7_9NEOB</name>
<comment type="caution">
    <text evidence="1">The sequence shown here is derived from an EMBL/GenBank/DDBJ whole genome shotgun (WGS) entry which is preliminary data.</text>
</comment>
<keyword evidence="2" id="KW-1185">Reference proteome</keyword>
<evidence type="ECO:0000313" key="1">
    <source>
        <dbReference type="EMBL" id="CAI9560311.1"/>
    </source>
</evidence>
<protein>
    <submittedName>
        <fullName evidence="1">Uncharacterized protein</fullName>
    </submittedName>
</protein>
<sequence>MVSQRNFRLHSQIPLWDKRAQENWKAAGGGISHPTARKNNSAANWPLGLFLYESQPPAEKKQYQDDACSCITTQSPATYQYIAGPYWAYS</sequence>
<organism evidence="1 2">
    <name type="scientific">Staurois parvus</name>
    <dbReference type="NCBI Taxonomy" id="386267"/>
    <lineage>
        <taxon>Eukaryota</taxon>
        <taxon>Metazoa</taxon>
        <taxon>Chordata</taxon>
        <taxon>Craniata</taxon>
        <taxon>Vertebrata</taxon>
        <taxon>Euteleostomi</taxon>
        <taxon>Amphibia</taxon>
        <taxon>Batrachia</taxon>
        <taxon>Anura</taxon>
        <taxon>Neobatrachia</taxon>
        <taxon>Ranoidea</taxon>
        <taxon>Ranidae</taxon>
        <taxon>Staurois</taxon>
    </lineage>
</organism>
<evidence type="ECO:0000313" key="2">
    <source>
        <dbReference type="Proteomes" id="UP001162483"/>
    </source>
</evidence>
<reference evidence="1" key="1">
    <citation type="submission" date="2023-05" db="EMBL/GenBank/DDBJ databases">
        <authorList>
            <person name="Stuckert A."/>
        </authorList>
    </citation>
    <scope>NUCLEOTIDE SEQUENCE</scope>
</reference>
<dbReference type="EMBL" id="CATNWA010010680">
    <property type="protein sequence ID" value="CAI9560311.1"/>
    <property type="molecule type" value="Genomic_DNA"/>
</dbReference>
<gene>
    <name evidence="1" type="ORF">SPARVUS_LOCUS5229688</name>
</gene>
<dbReference type="Proteomes" id="UP001162483">
    <property type="component" value="Unassembled WGS sequence"/>
</dbReference>
<accession>A0ABN9CMB7</accession>